<dbReference type="EMBL" id="JBJJXI010000055">
    <property type="protein sequence ID" value="KAL3399652.1"/>
    <property type="molecule type" value="Genomic_DNA"/>
</dbReference>
<feature type="compositionally biased region" description="Basic residues" evidence="1">
    <location>
        <begin position="442"/>
        <end position="453"/>
    </location>
</feature>
<organism evidence="3 4">
    <name type="scientific">Trichogramma kaykai</name>
    <dbReference type="NCBI Taxonomy" id="54128"/>
    <lineage>
        <taxon>Eukaryota</taxon>
        <taxon>Metazoa</taxon>
        <taxon>Ecdysozoa</taxon>
        <taxon>Arthropoda</taxon>
        <taxon>Hexapoda</taxon>
        <taxon>Insecta</taxon>
        <taxon>Pterygota</taxon>
        <taxon>Neoptera</taxon>
        <taxon>Endopterygota</taxon>
        <taxon>Hymenoptera</taxon>
        <taxon>Apocrita</taxon>
        <taxon>Proctotrupomorpha</taxon>
        <taxon>Chalcidoidea</taxon>
        <taxon>Trichogrammatidae</taxon>
        <taxon>Trichogramma</taxon>
    </lineage>
</organism>
<feature type="transmembrane region" description="Helical" evidence="2">
    <location>
        <begin position="255"/>
        <end position="277"/>
    </location>
</feature>
<evidence type="ECO:0000256" key="1">
    <source>
        <dbReference type="SAM" id="MobiDB-lite"/>
    </source>
</evidence>
<feature type="transmembrane region" description="Helical" evidence="2">
    <location>
        <begin position="284"/>
        <end position="306"/>
    </location>
</feature>
<feature type="region of interest" description="Disordered" evidence="1">
    <location>
        <begin position="78"/>
        <end position="97"/>
    </location>
</feature>
<accession>A0ABD2X2S7</accession>
<evidence type="ECO:0000313" key="4">
    <source>
        <dbReference type="Proteomes" id="UP001627154"/>
    </source>
</evidence>
<evidence type="ECO:0000256" key="2">
    <source>
        <dbReference type="SAM" id="Phobius"/>
    </source>
</evidence>
<dbReference type="AlphaFoldDB" id="A0ABD2X2S7"/>
<evidence type="ECO:0000313" key="3">
    <source>
        <dbReference type="EMBL" id="KAL3399652.1"/>
    </source>
</evidence>
<feature type="compositionally biased region" description="Low complexity" evidence="1">
    <location>
        <begin position="30"/>
        <end position="55"/>
    </location>
</feature>
<keyword evidence="2" id="KW-0472">Membrane</keyword>
<keyword evidence="4" id="KW-1185">Reference proteome</keyword>
<name>A0ABD2X2S7_9HYME</name>
<reference evidence="3 4" key="1">
    <citation type="journal article" date="2024" name="bioRxiv">
        <title>A reference genome for Trichogramma kaykai: A tiny desert-dwelling parasitoid wasp with competing sex-ratio distorters.</title>
        <authorList>
            <person name="Culotta J."/>
            <person name="Lindsey A.R."/>
        </authorList>
    </citation>
    <scope>NUCLEOTIDE SEQUENCE [LARGE SCALE GENOMIC DNA]</scope>
    <source>
        <strain evidence="3 4">KSX58</strain>
    </source>
</reference>
<keyword evidence="2" id="KW-1133">Transmembrane helix</keyword>
<proteinExistence type="predicted"/>
<feature type="region of interest" description="Disordered" evidence="1">
    <location>
        <begin position="1"/>
        <end position="69"/>
    </location>
</feature>
<evidence type="ECO:0008006" key="5">
    <source>
        <dbReference type="Google" id="ProtNLM"/>
    </source>
</evidence>
<sequence>MAGALSESAPKPVSVVRVEAEPPLTPPAPSAVAALLAPALDQQQQQQQQATTAEPISTDEVDARPPAAPPLVRSFVSTEAQTELQTPPLLLPPPGADLLSEELRDARRRERRMRRHHRRAMQRANANAAAAAAVAAANNACGVLPPPPSYPGLVPAGCAPVPPPVAPAGGSAVPLVGPTGHFLHPPPPHLGLRGLSLGLPFPVPASVSAFGSAPNLEFERLVQIIGNLRSAHLHFRQRDAVPKQCCGLGSPPVRWSILGVGVVGLVCAGAGALLGALRATGRDHIAVALLMIGIGVVLVTVSAVAWRVTSRENCGGFFGLTGISGRIPPARPMHPYAAMIYPEFQFRTPPPSYQASMQEYRLRLLLLDRLQPTSSPPPTYRSNSGSYVQGGGGVQSPTSNQHHHQHASVLPVVSQSPGSRADPSRPPSYCGHHRLSSNGSQGHHHHHHHHHQHTSLVPSKKDANLVRIVQTESEPVILSGDQTPPCAAVEVLAHL</sequence>
<gene>
    <name evidence="3" type="ORF">TKK_006913</name>
</gene>
<comment type="caution">
    <text evidence="3">The sequence shown here is derived from an EMBL/GenBank/DDBJ whole genome shotgun (WGS) entry which is preliminary data.</text>
</comment>
<feature type="region of interest" description="Disordered" evidence="1">
    <location>
        <begin position="371"/>
        <end position="460"/>
    </location>
</feature>
<protein>
    <recommendedName>
        <fullName evidence="5">Protein tweety homolog</fullName>
    </recommendedName>
</protein>
<dbReference type="Proteomes" id="UP001627154">
    <property type="component" value="Unassembled WGS sequence"/>
</dbReference>
<keyword evidence="2" id="KW-0812">Transmembrane</keyword>